<name>A0A916Z8N1_9BACT</name>
<evidence type="ECO:0000256" key="2">
    <source>
        <dbReference type="SAM" id="Phobius"/>
    </source>
</evidence>
<evidence type="ECO:0000313" key="3">
    <source>
        <dbReference type="EMBL" id="GGD81670.1"/>
    </source>
</evidence>
<dbReference type="EMBL" id="BMKK01000018">
    <property type="protein sequence ID" value="GGD81670.1"/>
    <property type="molecule type" value="Genomic_DNA"/>
</dbReference>
<protein>
    <submittedName>
        <fullName evidence="3">Uncharacterized protein</fullName>
    </submittedName>
</protein>
<sequence length="180" mass="20807">MYNLPEYEPNEEVWNSIASKLSEGALQNALERLPSYEPTDAIWSQINDKLSPKTIKFPAWKWVSVAASIAIIMGTFYWLSTDKQQIRYSEERIDKDLLLNPVDDSQQQYEMIVAYCKQQTYVCQNPEFVSLKTELEELNSASKQLKEVVGQYNTEPELMAQLTSIEQQKSEIIRKMAAQI</sequence>
<proteinExistence type="predicted"/>
<keyword evidence="2" id="KW-0472">Membrane</keyword>
<keyword evidence="1" id="KW-0175">Coiled coil</keyword>
<dbReference type="Proteomes" id="UP000609064">
    <property type="component" value="Unassembled WGS sequence"/>
</dbReference>
<evidence type="ECO:0000256" key="1">
    <source>
        <dbReference type="SAM" id="Coils"/>
    </source>
</evidence>
<reference evidence="3" key="1">
    <citation type="journal article" date="2014" name="Int. J. Syst. Evol. Microbiol.">
        <title>Complete genome sequence of Corynebacterium casei LMG S-19264T (=DSM 44701T), isolated from a smear-ripened cheese.</title>
        <authorList>
            <consortium name="US DOE Joint Genome Institute (JGI-PGF)"/>
            <person name="Walter F."/>
            <person name="Albersmeier A."/>
            <person name="Kalinowski J."/>
            <person name="Ruckert C."/>
        </authorList>
    </citation>
    <scope>NUCLEOTIDE SEQUENCE</scope>
    <source>
        <strain evidence="3">CGMCC 1.15958</strain>
    </source>
</reference>
<reference evidence="3" key="2">
    <citation type="submission" date="2020-09" db="EMBL/GenBank/DDBJ databases">
        <authorList>
            <person name="Sun Q."/>
            <person name="Zhou Y."/>
        </authorList>
    </citation>
    <scope>NUCLEOTIDE SEQUENCE</scope>
    <source>
        <strain evidence="3">CGMCC 1.15958</strain>
    </source>
</reference>
<gene>
    <name evidence="3" type="ORF">GCM10011514_52170</name>
</gene>
<feature type="transmembrane region" description="Helical" evidence="2">
    <location>
        <begin position="59"/>
        <end position="79"/>
    </location>
</feature>
<keyword evidence="4" id="KW-1185">Reference proteome</keyword>
<comment type="caution">
    <text evidence="3">The sequence shown here is derived from an EMBL/GenBank/DDBJ whole genome shotgun (WGS) entry which is preliminary data.</text>
</comment>
<keyword evidence="2" id="KW-1133">Transmembrane helix</keyword>
<organism evidence="3 4">
    <name type="scientific">Emticicia aquatilis</name>
    <dbReference type="NCBI Taxonomy" id="1537369"/>
    <lineage>
        <taxon>Bacteria</taxon>
        <taxon>Pseudomonadati</taxon>
        <taxon>Bacteroidota</taxon>
        <taxon>Cytophagia</taxon>
        <taxon>Cytophagales</taxon>
        <taxon>Leadbetterellaceae</taxon>
        <taxon>Emticicia</taxon>
    </lineage>
</organism>
<feature type="coiled-coil region" evidence="1">
    <location>
        <begin position="128"/>
        <end position="155"/>
    </location>
</feature>
<accession>A0A916Z8N1</accession>
<keyword evidence="2" id="KW-0812">Transmembrane</keyword>
<dbReference type="RefSeq" id="WP_188771112.1">
    <property type="nucleotide sequence ID" value="NZ_BMKK01000018.1"/>
</dbReference>
<dbReference type="AlphaFoldDB" id="A0A916Z8N1"/>
<evidence type="ECO:0000313" key="4">
    <source>
        <dbReference type="Proteomes" id="UP000609064"/>
    </source>
</evidence>